<sequence>MTNRIIYLFVVAAALAGCSRDAASWSEPVDGEPVRFSASGASTRTSVEAGTDGRLAISWTEGDQVGIYGMSNGRSIGNNYTYIAAPFEEEPSRCSFSAEDPSKIFTWKYGTAQGYYAYYPYTSVEGRELSATTHPFSLPAAQTQSGVNSPEHLARYGLLTAQPVEIAASDEAHGGIQFNFANAFSIVELRLKMTADCPIESVPLKQIRLVAESGNLAIPAGTIDLTVPIGSDPELPVTVEEGSPEVVLGFDESFEVGKEEYVSAYLLVAPGSHAAGSVRLELTAIDNSIRSTTFSEAIALLPNRHYTKTFDLSLDEFEPVDEFEAELPVLTCKVGEPLTVTMTGVADRIDFWSGEEGHDYAYSEKDRMQEADMTTSFWMLLNSGTQRTPLKVKYSTDFDGTMTEEGILAATWTDVTAQFDLTTYIYGTDTKTTVSASIPPHNVGTVDCSDWFAGENNSCYIALFYHVDQYDADYVDPATGTAGNGRTYVYIHDMWVRAQYKSESSYTEIYRQKYVKNEENPAYPTVVFGSTFDDGDGTNPLNVYSYTTSSYSYPYVMRLGSTFRPTVEKNSYIVLPRLERPEAKNVGKDQPFVVKAESDPVPTSYQYVFTQPGVYEVAVVGTSQTLTGPKAIVKQATVTVTAE</sequence>
<name>A0A9D2CBC9_9BACT</name>
<organism evidence="3 4">
    <name type="scientific">Candidatus Alistipes intestinigallinarum</name>
    <dbReference type="NCBI Taxonomy" id="2838440"/>
    <lineage>
        <taxon>Bacteria</taxon>
        <taxon>Pseudomonadati</taxon>
        <taxon>Bacteroidota</taxon>
        <taxon>Bacteroidia</taxon>
        <taxon>Bacteroidales</taxon>
        <taxon>Rikenellaceae</taxon>
        <taxon>Alistipes</taxon>
    </lineage>
</organism>
<keyword evidence="1" id="KW-0732">Signal</keyword>
<evidence type="ECO:0000313" key="4">
    <source>
        <dbReference type="Proteomes" id="UP000886844"/>
    </source>
</evidence>
<dbReference type="PROSITE" id="PS51257">
    <property type="entry name" value="PROKAR_LIPOPROTEIN"/>
    <property type="match status" value="1"/>
</dbReference>
<dbReference type="Pfam" id="PF16409">
    <property type="entry name" value="DUF5017"/>
    <property type="match status" value="1"/>
</dbReference>
<evidence type="ECO:0000259" key="2">
    <source>
        <dbReference type="Pfam" id="PF16409"/>
    </source>
</evidence>
<reference evidence="3" key="1">
    <citation type="journal article" date="2021" name="PeerJ">
        <title>Extensive microbial diversity within the chicken gut microbiome revealed by metagenomics and culture.</title>
        <authorList>
            <person name="Gilroy R."/>
            <person name="Ravi A."/>
            <person name="Getino M."/>
            <person name="Pursley I."/>
            <person name="Horton D.L."/>
            <person name="Alikhan N.F."/>
            <person name="Baker D."/>
            <person name="Gharbi K."/>
            <person name="Hall N."/>
            <person name="Watson M."/>
            <person name="Adriaenssens E.M."/>
            <person name="Foster-Nyarko E."/>
            <person name="Jarju S."/>
            <person name="Secka A."/>
            <person name="Antonio M."/>
            <person name="Oren A."/>
            <person name="Chaudhuri R.R."/>
            <person name="La Ragione R."/>
            <person name="Hildebrand F."/>
            <person name="Pallen M.J."/>
        </authorList>
    </citation>
    <scope>NUCLEOTIDE SEQUENCE</scope>
    <source>
        <strain evidence="3">5134</strain>
    </source>
</reference>
<accession>A0A9D2CBC9</accession>
<reference evidence="3" key="2">
    <citation type="submission" date="2021-04" db="EMBL/GenBank/DDBJ databases">
        <authorList>
            <person name="Gilroy R."/>
        </authorList>
    </citation>
    <scope>NUCLEOTIDE SEQUENCE</scope>
    <source>
        <strain evidence="3">5134</strain>
    </source>
</reference>
<dbReference type="InterPro" id="IPR032185">
    <property type="entry name" value="DUF5017"/>
</dbReference>
<dbReference type="AlphaFoldDB" id="A0A9D2CBC9"/>
<dbReference type="InterPro" id="IPR042278">
    <property type="entry name" value="Mfa-like_1_N"/>
</dbReference>
<gene>
    <name evidence="3" type="ORF">H9828_00120</name>
</gene>
<feature type="chain" id="PRO_5038359596" evidence="1">
    <location>
        <begin position="23"/>
        <end position="643"/>
    </location>
</feature>
<feature type="domain" description="DUF5017" evidence="2">
    <location>
        <begin position="321"/>
        <end position="469"/>
    </location>
</feature>
<dbReference type="CDD" id="cd13120">
    <property type="entry name" value="BF2867_like_N"/>
    <property type="match status" value="1"/>
</dbReference>
<dbReference type="Gene3D" id="2.60.40.2620">
    <property type="entry name" value="Fimbrillin-like"/>
    <property type="match status" value="1"/>
</dbReference>
<protein>
    <submittedName>
        <fullName evidence="3">DUF5017 domain-containing protein</fullName>
    </submittedName>
</protein>
<feature type="signal peptide" evidence="1">
    <location>
        <begin position="1"/>
        <end position="22"/>
    </location>
</feature>
<evidence type="ECO:0000313" key="3">
    <source>
        <dbReference type="EMBL" id="HIY67804.1"/>
    </source>
</evidence>
<proteinExistence type="predicted"/>
<dbReference type="Proteomes" id="UP000886844">
    <property type="component" value="Unassembled WGS sequence"/>
</dbReference>
<evidence type="ECO:0000256" key="1">
    <source>
        <dbReference type="SAM" id="SignalP"/>
    </source>
</evidence>
<dbReference type="EMBL" id="DXDA01000001">
    <property type="protein sequence ID" value="HIY67804.1"/>
    <property type="molecule type" value="Genomic_DNA"/>
</dbReference>
<comment type="caution">
    <text evidence="3">The sequence shown here is derived from an EMBL/GenBank/DDBJ whole genome shotgun (WGS) entry which is preliminary data.</text>
</comment>